<evidence type="ECO:0000256" key="4">
    <source>
        <dbReference type="ARBA" id="ARBA00023136"/>
    </source>
</evidence>
<dbReference type="Proteomes" id="UP000243739">
    <property type="component" value="Unassembled WGS sequence"/>
</dbReference>
<name>A0A1D2YUM5_9BACI</name>
<feature type="transmembrane region" description="Helical" evidence="5">
    <location>
        <begin position="115"/>
        <end position="139"/>
    </location>
</feature>
<keyword evidence="4 5" id="KW-0472">Membrane</keyword>
<dbReference type="GO" id="GO:0009403">
    <property type="term" value="P:toxin biosynthetic process"/>
    <property type="evidence" value="ECO:0007669"/>
    <property type="project" value="InterPro"/>
</dbReference>
<evidence type="ECO:0000256" key="3">
    <source>
        <dbReference type="ARBA" id="ARBA00022989"/>
    </source>
</evidence>
<dbReference type="GO" id="GO:0016020">
    <property type="term" value="C:membrane"/>
    <property type="evidence" value="ECO:0007669"/>
    <property type="project" value="UniProtKB-SubCell"/>
</dbReference>
<dbReference type="PANTHER" id="PTHR37306">
    <property type="entry name" value="COLICIN V PRODUCTION PROTEIN"/>
    <property type="match status" value="1"/>
</dbReference>
<organism evidence="6 7">
    <name type="scientific">Vulcanibacillus modesticaldus</name>
    <dbReference type="NCBI Taxonomy" id="337097"/>
    <lineage>
        <taxon>Bacteria</taxon>
        <taxon>Bacillati</taxon>
        <taxon>Bacillota</taxon>
        <taxon>Bacilli</taxon>
        <taxon>Bacillales</taxon>
        <taxon>Bacillaceae</taxon>
        <taxon>Vulcanibacillus</taxon>
    </lineage>
</organism>
<evidence type="ECO:0000313" key="6">
    <source>
        <dbReference type="EMBL" id="OEF99336.1"/>
    </source>
</evidence>
<dbReference type="AlphaFoldDB" id="A0A1D2YUM5"/>
<evidence type="ECO:0000313" key="7">
    <source>
        <dbReference type="Proteomes" id="UP000243739"/>
    </source>
</evidence>
<evidence type="ECO:0000256" key="1">
    <source>
        <dbReference type="ARBA" id="ARBA00004141"/>
    </source>
</evidence>
<comment type="caution">
    <text evidence="6">The sequence shown here is derived from an EMBL/GenBank/DDBJ whole genome shotgun (WGS) entry which is preliminary data.</text>
</comment>
<gene>
    <name evidence="6" type="ORF">BHF71_01730</name>
</gene>
<keyword evidence="2 5" id="KW-0812">Transmembrane</keyword>
<sequence>MNVLDLIIIVVAAGSFLRGYKLGLIRQLINLFGFFIALIMAYRFSDDLALYLMDIIPTPYFENSTLYMFSEYFQLQNMFYSSLAFVIIFIISKILLNIGGAILNQIANLPGLATINRLTGAFIGLIQSTILIIILIHVITVMPWQELQQYVESSYISSFLMDITPVITEKLYELWNISTDIKPI</sequence>
<feature type="transmembrane region" description="Helical" evidence="5">
    <location>
        <begin position="78"/>
        <end position="103"/>
    </location>
</feature>
<feature type="transmembrane region" description="Helical" evidence="5">
    <location>
        <begin position="28"/>
        <end position="45"/>
    </location>
</feature>
<accession>A0A1D2YUM5</accession>
<dbReference type="STRING" id="337097.BHF71_01730"/>
<dbReference type="PANTHER" id="PTHR37306:SF1">
    <property type="entry name" value="COLICIN V PRODUCTION PROTEIN"/>
    <property type="match status" value="1"/>
</dbReference>
<reference evidence="6 7" key="1">
    <citation type="submission" date="2016-09" db="EMBL/GenBank/DDBJ databases">
        <title>Draft genome sequence for the type strain of Vulcanibacillus modesticaldus BR, a strictly anaerobic, moderately thermophilic, and nitrate-reducing bacterium from deep sea-hydrothermal vents of the Mid-Atlantic Ridge.</title>
        <authorList>
            <person name="Abin C.A."/>
            <person name="Hollibaugh J.T."/>
        </authorList>
    </citation>
    <scope>NUCLEOTIDE SEQUENCE [LARGE SCALE GENOMIC DNA]</scope>
    <source>
        <strain evidence="6 7">BR</strain>
    </source>
</reference>
<dbReference type="InterPro" id="IPR003825">
    <property type="entry name" value="Colicin-V_CvpA"/>
</dbReference>
<evidence type="ECO:0000256" key="5">
    <source>
        <dbReference type="SAM" id="Phobius"/>
    </source>
</evidence>
<evidence type="ECO:0008006" key="8">
    <source>
        <dbReference type="Google" id="ProtNLM"/>
    </source>
</evidence>
<dbReference type="RefSeq" id="WP_069656729.1">
    <property type="nucleotide sequence ID" value="NZ_MIJF01000024.1"/>
</dbReference>
<keyword evidence="3 5" id="KW-1133">Transmembrane helix</keyword>
<dbReference type="Pfam" id="PF02674">
    <property type="entry name" value="Colicin_V"/>
    <property type="match status" value="1"/>
</dbReference>
<comment type="subcellular location">
    <subcellularLocation>
        <location evidence="1">Membrane</location>
        <topology evidence="1">Multi-pass membrane protein</topology>
    </subcellularLocation>
</comment>
<protein>
    <recommendedName>
        <fullName evidence="8">CvpA family protein</fullName>
    </recommendedName>
</protein>
<proteinExistence type="predicted"/>
<dbReference type="OrthoDB" id="1809613at2"/>
<dbReference type="EMBL" id="MIJF01000024">
    <property type="protein sequence ID" value="OEF99336.1"/>
    <property type="molecule type" value="Genomic_DNA"/>
</dbReference>
<evidence type="ECO:0000256" key="2">
    <source>
        <dbReference type="ARBA" id="ARBA00022692"/>
    </source>
</evidence>
<keyword evidence="7" id="KW-1185">Reference proteome</keyword>